<dbReference type="AlphaFoldDB" id="T0QIW2"/>
<dbReference type="OrthoDB" id="164567at2759"/>
<dbReference type="eggNOG" id="ENOG502SME3">
    <property type="taxonomic scope" value="Eukaryota"/>
</dbReference>
<dbReference type="GeneID" id="19945668"/>
<evidence type="ECO:0000313" key="2">
    <source>
        <dbReference type="Proteomes" id="UP000030762"/>
    </source>
</evidence>
<evidence type="ECO:0000313" key="1">
    <source>
        <dbReference type="EMBL" id="EQC37924.1"/>
    </source>
</evidence>
<dbReference type="EMBL" id="JH767143">
    <property type="protein sequence ID" value="EQC37924.1"/>
    <property type="molecule type" value="Genomic_DNA"/>
</dbReference>
<dbReference type="RefSeq" id="XP_008608857.1">
    <property type="nucleotide sequence ID" value="XM_008610635.1"/>
</dbReference>
<sequence>MWQCNEKVHFTSVAIMEASPLDAPLRLKWQSDADASARRFVLFHVLMVLKTKYGAIDARISGIARRAELALYSRAHSMDEYRNPRTLCKRLHALIIKLYAQQSEVSKKRKAPTSPTSSLVKRHRATSSFLLDGHDGALRMICTFLDTQSVMALAATNRAAQVTVPQHVTSLLLHAARLPTSPRWLHQFPNLADFRLSGANRFGFGDVVMDDMDMSSNNAVEWALTGLETMTYPHLCTLELSRVYCDGLHDPITHRIAQLVERSPSLQSVALQGNCISDAGAMALADRATHRRGLMLDLDHNFIGERGAAALAAVTATVSLQNNLMEPTAFQRLMLSPDAQYKSTTALLPPVA</sequence>
<proteinExistence type="predicted"/>
<dbReference type="Proteomes" id="UP000030762">
    <property type="component" value="Unassembled WGS sequence"/>
</dbReference>
<dbReference type="InterPro" id="IPR001611">
    <property type="entry name" value="Leu-rich_rpt"/>
</dbReference>
<dbReference type="OMA" id="SAWEYRN"/>
<dbReference type="Pfam" id="PF13516">
    <property type="entry name" value="LRR_6"/>
    <property type="match status" value="1"/>
</dbReference>
<protein>
    <submittedName>
        <fullName evidence="1">Uncharacterized protein</fullName>
    </submittedName>
</protein>
<name>T0QIW2_SAPDV</name>
<dbReference type="VEuPathDB" id="FungiDB:SDRG_04941"/>
<dbReference type="Gene3D" id="3.80.10.10">
    <property type="entry name" value="Ribonuclease Inhibitor"/>
    <property type="match status" value="1"/>
</dbReference>
<keyword evidence="2" id="KW-1185">Reference proteome</keyword>
<reference evidence="1 2" key="1">
    <citation type="submission" date="2012-04" db="EMBL/GenBank/DDBJ databases">
        <title>The Genome Sequence of Saprolegnia declina VS20.</title>
        <authorList>
            <consortium name="The Broad Institute Genome Sequencing Platform"/>
            <person name="Russ C."/>
            <person name="Nusbaum C."/>
            <person name="Tyler B."/>
            <person name="van West P."/>
            <person name="Dieguez-Uribeondo J."/>
            <person name="de Bruijn I."/>
            <person name="Tripathy S."/>
            <person name="Jiang R."/>
            <person name="Young S.K."/>
            <person name="Zeng Q."/>
            <person name="Gargeya S."/>
            <person name="Fitzgerald M."/>
            <person name="Haas B."/>
            <person name="Abouelleil A."/>
            <person name="Alvarado L."/>
            <person name="Arachchi H.M."/>
            <person name="Berlin A."/>
            <person name="Chapman S.B."/>
            <person name="Goldberg J."/>
            <person name="Griggs A."/>
            <person name="Gujja S."/>
            <person name="Hansen M."/>
            <person name="Howarth C."/>
            <person name="Imamovic A."/>
            <person name="Larimer J."/>
            <person name="McCowen C."/>
            <person name="Montmayeur A."/>
            <person name="Murphy C."/>
            <person name="Neiman D."/>
            <person name="Pearson M."/>
            <person name="Priest M."/>
            <person name="Roberts A."/>
            <person name="Saif S."/>
            <person name="Shea T."/>
            <person name="Sisk P."/>
            <person name="Sykes S."/>
            <person name="Wortman J."/>
            <person name="Nusbaum C."/>
            <person name="Birren B."/>
        </authorList>
    </citation>
    <scope>NUCLEOTIDE SEQUENCE [LARGE SCALE GENOMIC DNA]</scope>
    <source>
        <strain evidence="1 2">VS20</strain>
    </source>
</reference>
<organism evidence="1 2">
    <name type="scientific">Saprolegnia diclina (strain VS20)</name>
    <dbReference type="NCBI Taxonomy" id="1156394"/>
    <lineage>
        <taxon>Eukaryota</taxon>
        <taxon>Sar</taxon>
        <taxon>Stramenopiles</taxon>
        <taxon>Oomycota</taxon>
        <taxon>Saprolegniomycetes</taxon>
        <taxon>Saprolegniales</taxon>
        <taxon>Saprolegniaceae</taxon>
        <taxon>Saprolegnia</taxon>
    </lineage>
</organism>
<dbReference type="InParanoid" id="T0QIW2"/>
<dbReference type="SUPFAM" id="SSF52047">
    <property type="entry name" value="RNI-like"/>
    <property type="match status" value="1"/>
</dbReference>
<gene>
    <name evidence="1" type="ORF">SDRG_04941</name>
</gene>
<accession>T0QIW2</accession>
<dbReference type="InterPro" id="IPR032675">
    <property type="entry name" value="LRR_dom_sf"/>
</dbReference>